<dbReference type="Proteomes" id="UP000270342">
    <property type="component" value="Unassembled WGS sequence"/>
</dbReference>
<dbReference type="EMBL" id="RBZU01000005">
    <property type="protein sequence ID" value="RKP54828.1"/>
    <property type="molecule type" value="Genomic_DNA"/>
</dbReference>
<comment type="caution">
    <text evidence="1">The sequence shown here is derived from an EMBL/GenBank/DDBJ whole genome shotgun (WGS) entry which is preliminary data.</text>
</comment>
<sequence length="138" mass="15087">MSIPNKRRRESAGDSYWLAVKRCEPFGQLNSKLARARAHDEPVLYAHILPGLDVLLCPVRGAQPPYPEIAELRRACLDSIEHALEQSIHGLESGGYWYELNGLGFLIFASSARKRILSEFGASGSTGQLAPSAPDDAP</sequence>
<protein>
    <submittedName>
        <fullName evidence="1">Uncharacterized protein</fullName>
    </submittedName>
</protein>
<accession>A0A494XW81</accession>
<gene>
    <name evidence="1" type="ORF">D7S86_14445</name>
</gene>
<reference evidence="1 2" key="1">
    <citation type="submission" date="2018-10" db="EMBL/GenBank/DDBJ databases">
        <title>Robbsia sp. DHC34, isolated from soil.</title>
        <authorList>
            <person name="Gao Z.-H."/>
            <person name="Qiu L.-H."/>
        </authorList>
    </citation>
    <scope>NUCLEOTIDE SEQUENCE [LARGE SCALE GENOMIC DNA]</scope>
    <source>
        <strain evidence="1 2">DHC34</strain>
    </source>
</reference>
<keyword evidence="2" id="KW-1185">Reference proteome</keyword>
<proteinExistence type="predicted"/>
<evidence type="ECO:0000313" key="2">
    <source>
        <dbReference type="Proteomes" id="UP000270342"/>
    </source>
</evidence>
<organism evidence="1 2">
    <name type="scientific">Pararobbsia silviterrae</name>
    <dbReference type="NCBI Taxonomy" id="1792498"/>
    <lineage>
        <taxon>Bacteria</taxon>
        <taxon>Pseudomonadati</taxon>
        <taxon>Pseudomonadota</taxon>
        <taxon>Betaproteobacteria</taxon>
        <taxon>Burkholderiales</taxon>
        <taxon>Burkholderiaceae</taxon>
        <taxon>Pararobbsia</taxon>
    </lineage>
</organism>
<dbReference type="OrthoDB" id="9113328at2"/>
<evidence type="ECO:0000313" key="1">
    <source>
        <dbReference type="EMBL" id="RKP54828.1"/>
    </source>
</evidence>
<dbReference type="RefSeq" id="WP_121087519.1">
    <property type="nucleotide sequence ID" value="NZ_RBZU01000005.1"/>
</dbReference>
<dbReference type="AlphaFoldDB" id="A0A494XW81"/>
<name>A0A494XW81_9BURK</name>